<dbReference type="AlphaFoldDB" id="A0A2H1L2R5"/>
<dbReference type="EMBL" id="FXZM01000003">
    <property type="protein sequence ID" value="SMY11201.1"/>
    <property type="molecule type" value="Genomic_DNA"/>
</dbReference>
<feature type="transmembrane region" description="Helical" evidence="1">
    <location>
        <begin position="76"/>
        <end position="100"/>
    </location>
</feature>
<protein>
    <submittedName>
        <fullName evidence="2">Uncharacterized protein</fullName>
    </submittedName>
</protein>
<evidence type="ECO:0000313" key="2">
    <source>
        <dbReference type="EMBL" id="SMY11201.1"/>
    </source>
</evidence>
<reference evidence="3" key="1">
    <citation type="submission" date="2017-03" db="EMBL/GenBank/DDBJ databases">
        <authorList>
            <person name="Monnet C."/>
        </authorList>
    </citation>
    <scope>NUCLEOTIDE SEQUENCE [LARGE SCALE GENOMIC DNA]</scope>
    <source>
        <strain evidence="3">SJ5-8</strain>
    </source>
</reference>
<proteinExistence type="predicted"/>
<organism evidence="2 3">
    <name type="scientific">Brevibacterium jeotgali</name>
    <dbReference type="NCBI Taxonomy" id="1262550"/>
    <lineage>
        <taxon>Bacteria</taxon>
        <taxon>Bacillati</taxon>
        <taxon>Actinomycetota</taxon>
        <taxon>Actinomycetes</taxon>
        <taxon>Micrococcales</taxon>
        <taxon>Brevibacteriaceae</taxon>
        <taxon>Brevibacterium</taxon>
    </lineage>
</organism>
<keyword evidence="1" id="KW-1133">Transmembrane helix</keyword>
<evidence type="ECO:0000313" key="3">
    <source>
        <dbReference type="Proteomes" id="UP000234462"/>
    </source>
</evidence>
<dbReference type="OrthoDB" id="9965635at2"/>
<keyword evidence="1" id="KW-0812">Transmembrane</keyword>
<keyword evidence="3" id="KW-1185">Reference proteome</keyword>
<feature type="transmembrane region" description="Helical" evidence="1">
    <location>
        <begin position="6"/>
        <end position="28"/>
    </location>
</feature>
<dbReference type="RefSeq" id="WP_101587929.1">
    <property type="nucleotide sequence ID" value="NZ_FXZM01000003.1"/>
</dbReference>
<keyword evidence="1" id="KW-0472">Membrane</keyword>
<name>A0A2H1L2R5_9MICO</name>
<accession>A0A2H1L2R5</accession>
<evidence type="ECO:0000256" key="1">
    <source>
        <dbReference type="SAM" id="Phobius"/>
    </source>
</evidence>
<sequence>MDAVPGAIGCCAAVAAVWWSWFYPARWVGESWYGTVASRVFLYLIPSFAFLCLLVAVQSMLGALGVPMPGELFDPLAVVLFVVLLVGILGTLGVPIPAPWAPRWMRRRRREDRAAR</sequence>
<gene>
    <name evidence="2" type="ORF">BJEO58_00784</name>
</gene>
<dbReference type="Proteomes" id="UP000234462">
    <property type="component" value="Unassembled WGS sequence"/>
</dbReference>
<feature type="transmembrane region" description="Helical" evidence="1">
    <location>
        <begin position="40"/>
        <end position="64"/>
    </location>
</feature>